<dbReference type="SUPFAM" id="SSF53474">
    <property type="entry name" value="alpha/beta-Hydrolases"/>
    <property type="match status" value="1"/>
</dbReference>
<dbReference type="PANTHER" id="PTHR43194">
    <property type="entry name" value="HYDROLASE ALPHA/BETA FOLD FAMILY"/>
    <property type="match status" value="1"/>
</dbReference>
<dbReference type="InterPro" id="IPR029058">
    <property type="entry name" value="AB_hydrolase_fold"/>
</dbReference>
<evidence type="ECO:0000259" key="1">
    <source>
        <dbReference type="Pfam" id="PF12697"/>
    </source>
</evidence>
<dbReference type="AlphaFoldDB" id="A0A552V626"/>
<proteinExistence type="predicted"/>
<accession>A0A552V626</accession>
<evidence type="ECO:0000313" key="2">
    <source>
        <dbReference type="EMBL" id="TRW25908.1"/>
    </source>
</evidence>
<dbReference type="EMBL" id="VJVZ01000003">
    <property type="protein sequence ID" value="TRW25908.1"/>
    <property type="molecule type" value="Genomic_DNA"/>
</dbReference>
<feature type="domain" description="AB hydrolase-1" evidence="1">
    <location>
        <begin position="9"/>
        <end position="242"/>
    </location>
</feature>
<dbReference type="RefSeq" id="WP_143372572.1">
    <property type="nucleotide sequence ID" value="NZ_VJVZ01000003.1"/>
</dbReference>
<dbReference type="GO" id="GO:0016787">
    <property type="term" value="F:hydrolase activity"/>
    <property type="evidence" value="ECO:0007669"/>
    <property type="project" value="UniProtKB-KW"/>
</dbReference>
<dbReference type="InterPro" id="IPR000073">
    <property type="entry name" value="AB_hydrolase_1"/>
</dbReference>
<reference evidence="2 3" key="1">
    <citation type="submission" date="2019-07" db="EMBL/GenBank/DDBJ databases">
        <title>Flavobacterium sp. nov., isolated from glacier ice.</title>
        <authorList>
            <person name="Liu Q."/>
            <person name="Xin Y.-H."/>
        </authorList>
    </citation>
    <scope>NUCLEOTIDE SEQUENCE [LARGE SCALE GENOMIC DNA]</scope>
    <source>
        <strain evidence="2 3">ZT4R6</strain>
    </source>
</reference>
<keyword evidence="3" id="KW-1185">Reference proteome</keyword>
<keyword evidence="2" id="KW-0378">Hydrolase</keyword>
<sequence>MKNIQSKTIVFITGAFVTHTGWENWVTYFENLGYTCINEPWPFKRGTAAQLRSKQPYDTQLADLHYSDVVEHYAHIILKQDEKPILIGHSLGGLTVQMLLQRNLGVAGIAIHSVPPQGVTTFEFSFIKSLWKPLGLFSSLKKTHLMSFKEWQYAFTNGLSYEEQKESYENNTIPESRRVMRGPLGSQGKINFKKPHPPLLFIAGSADHIMPASLNYTNYKKYKDPKSVTDYMEFEGKNHYVLGLPSWRDEAEFTNSWINKQFGILN</sequence>
<dbReference type="OrthoDB" id="9814966at2"/>
<comment type="caution">
    <text evidence="2">The sequence shown here is derived from an EMBL/GenBank/DDBJ whole genome shotgun (WGS) entry which is preliminary data.</text>
</comment>
<organism evidence="2 3">
    <name type="scientific">Flavobacterium zepuense</name>
    <dbReference type="NCBI Taxonomy" id="2593302"/>
    <lineage>
        <taxon>Bacteria</taxon>
        <taxon>Pseudomonadati</taxon>
        <taxon>Bacteroidota</taxon>
        <taxon>Flavobacteriia</taxon>
        <taxon>Flavobacteriales</taxon>
        <taxon>Flavobacteriaceae</taxon>
        <taxon>Flavobacterium</taxon>
    </lineage>
</organism>
<evidence type="ECO:0000313" key="3">
    <source>
        <dbReference type="Proteomes" id="UP000320643"/>
    </source>
</evidence>
<protein>
    <submittedName>
        <fullName evidence="2">Alpha/beta hydrolase</fullName>
    </submittedName>
</protein>
<gene>
    <name evidence="2" type="ORF">FMM05_06710</name>
</gene>
<dbReference type="PANTHER" id="PTHR43194:SF2">
    <property type="entry name" value="PEROXISOMAL MEMBRANE PROTEIN LPX1"/>
    <property type="match status" value="1"/>
</dbReference>
<dbReference type="Pfam" id="PF12697">
    <property type="entry name" value="Abhydrolase_6"/>
    <property type="match status" value="1"/>
</dbReference>
<dbReference type="Gene3D" id="3.40.50.1820">
    <property type="entry name" value="alpha/beta hydrolase"/>
    <property type="match status" value="1"/>
</dbReference>
<dbReference type="Proteomes" id="UP000320643">
    <property type="component" value="Unassembled WGS sequence"/>
</dbReference>
<dbReference type="InterPro" id="IPR050228">
    <property type="entry name" value="Carboxylesterase_BioH"/>
</dbReference>
<name>A0A552V626_9FLAO</name>